<dbReference type="SMART" id="SM00398">
    <property type="entry name" value="HMG"/>
    <property type="match status" value="1"/>
</dbReference>
<organism evidence="12 13">
    <name type="scientific">Geotrypetes seraphini</name>
    <name type="common">Gaboon caecilian</name>
    <name type="synonym">Caecilia seraphini</name>
    <dbReference type="NCBI Taxonomy" id="260995"/>
    <lineage>
        <taxon>Eukaryota</taxon>
        <taxon>Metazoa</taxon>
        <taxon>Chordata</taxon>
        <taxon>Craniata</taxon>
        <taxon>Vertebrata</taxon>
        <taxon>Euteleostomi</taxon>
        <taxon>Amphibia</taxon>
        <taxon>Gymnophiona</taxon>
        <taxon>Geotrypetes</taxon>
    </lineage>
</organism>
<dbReference type="InParanoid" id="A0A6P8P959"/>
<dbReference type="CDD" id="cd22047">
    <property type="entry name" value="HMG-box_SoxF_SOX17"/>
    <property type="match status" value="1"/>
</dbReference>
<dbReference type="FunCoup" id="A0A6P8P959">
    <property type="interactions" value="364"/>
</dbReference>
<dbReference type="GeneID" id="117353672"/>
<evidence type="ECO:0000259" key="11">
    <source>
        <dbReference type="PROSITE" id="PS51516"/>
    </source>
</evidence>
<keyword evidence="12" id="KW-1185">Reference proteome</keyword>
<feature type="DNA-binding region" description="HMG box" evidence="8">
    <location>
        <begin position="64"/>
        <end position="132"/>
    </location>
</feature>
<evidence type="ECO:0000256" key="7">
    <source>
        <dbReference type="ARBA" id="ARBA00023242"/>
    </source>
</evidence>
<dbReference type="Proteomes" id="UP000515159">
    <property type="component" value="Chromosome 2"/>
</dbReference>
<dbReference type="GO" id="GO:0090090">
    <property type="term" value="P:negative regulation of canonical Wnt signaling pathway"/>
    <property type="evidence" value="ECO:0007669"/>
    <property type="project" value="TreeGrafter"/>
</dbReference>
<reference evidence="13" key="1">
    <citation type="submission" date="2025-08" db="UniProtKB">
        <authorList>
            <consortium name="RefSeq"/>
        </authorList>
    </citation>
    <scope>IDENTIFICATION</scope>
</reference>
<dbReference type="PANTHER" id="PTHR10270">
    <property type="entry name" value="SOX TRANSCRIPTION FACTOR"/>
    <property type="match status" value="1"/>
</dbReference>
<keyword evidence="6" id="KW-0804">Transcription</keyword>
<evidence type="ECO:0000256" key="2">
    <source>
        <dbReference type="ARBA" id="ARBA00022687"/>
    </source>
</evidence>
<dbReference type="InterPro" id="IPR036910">
    <property type="entry name" value="HMG_box_dom_sf"/>
</dbReference>
<evidence type="ECO:0000313" key="13">
    <source>
        <dbReference type="RefSeq" id="XP_033785767.1"/>
    </source>
</evidence>
<protein>
    <submittedName>
        <fullName evidence="13">Transcription factor Sox-17-alpha-A-like</fullName>
    </submittedName>
</protein>
<dbReference type="OrthoDB" id="6247875at2759"/>
<dbReference type="PANTHER" id="PTHR10270:SF216">
    <property type="entry name" value="TRANSCRIPTION FACTOR SOX-17"/>
    <property type="match status" value="1"/>
</dbReference>
<gene>
    <name evidence="13" type="primary">LOC117353672</name>
</gene>
<accession>A0A6P8P959</accession>
<keyword evidence="2" id="KW-0879">Wnt signaling pathway</keyword>
<evidence type="ECO:0000256" key="1">
    <source>
        <dbReference type="ARBA" id="ARBA00004123"/>
    </source>
</evidence>
<dbReference type="GO" id="GO:0007507">
    <property type="term" value="P:heart development"/>
    <property type="evidence" value="ECO:0007669"/>
    <property type="project" value="TreeGrafter"/>
</dbReference>
<comment type="subcellular location">
    <subcellularLocation>
        <location evidence="1">Nucleus</location>
    </subcellularLocation>
</comment>
<evidence type="ECO:0000256" key="8">
    <source>
        <dbReference type="PROSITE-ProRule" id="PRU00267"/>
    </source>
</evidence>
<dbReference type="GO" id="GO:0001228">
    <property type="term" value="F:DNA-binding transcription activator activity, RNA polymerase II-specific"/>
    <property type="evidence" value="ECO:0007669"/>
    <property type="project" value="TreeGrafter"/>
</dbReference>
<evidence type="ECO:0000256" key="5">
    <source>
        <dbReference type="ARBA" id="ARBA00023159"/>
    </source>
</evidence>
<dbReference type="SUPFAM" id="SSF47095">
    <property type="entry name" value="HMG-box"/>
    <property type="match status" value="1"/>
</dbReference>
<dbReference type="AlphaFoldDB" id="A0A6P8P959"/>
<keyword evidence="3" id="KW-0805">Transcription regulation</keyword>
<sequence>MSSPDAGYASDEQSQGQCSVARMMPAVGHCQWAAESLSPLGAGKQKSETGSSNSGNRGKAEPRIRRPMNAFMVWAKDERKRLAQQNPDLHNAELSKMLGKSWKSLSLVEKRPFVEEAERLRVQHMQDHPNYKYRPRRRKQVKRIKRAEPGFLHGIAEQQGTRMSGEGRMCLESLGFHEQEYRPVQHSQLLPMNQYRDCQALAPHYESSYNLPTPETSPLDMVETDPVFFASHFQENCQMMPYNYHQVGDYSSQQESHTNGTLGRHLSPPDQIVQVNSLQSVMSCQASPHIYFNQLCPPGNARSHQVQQAGQPSPPPESHPMDNLGHLQQAELLGDVDHSEFEQYLHFVSSKPEPGLVFHGHDTNLPVEDNSPVSNYHSSTNYASHCNYSSG</sequence>
<dbReference type="InterPro" id="IPR033392">
    <property type="entry name" value="Sox7/17/18_central"/>
</dbReference>
<evidence type="ECO:0000313" key="12">
    <source>
        <dbReference type="Proteomes" id="UP000515159"/>
    </source>
</evidence>
<keyword evidence="5" id="KW-0010">Activator</keyword>
<proteinExistence type="predicted"/>
<feature type="domain" description="Sox C-terminal" evidence="11">
    <location>
        <begin position="275"/>
        <end position="391"/>
    </location>
</feature>
<dbReference type="InterPro" id="IPR009071">
    <property type="entry name" value="HMG_box_dom"/>
</dbReference>
<name>A0A6P8P959_GEOSA</name>
<keyword evidence="4 8" id="KW-0238">DNA-binding</keyword>
<evidence type="ECO:0000256" key="6">
    <source>
        <dbReference type="ARBA" id="ARBA00023163"/>
    </source>
</evidence>
<keyword evidence="7 8" id="KW-0539">Nucleus</keyword>
<dbReference type="InterPro" id="IPR021934">
    <property type="entry name" value="Sox_C"/>
</dbReference>
<dbReference type="KEGG" id="gsh:117353672"/>
<feature type="region of interest" description="Disordered" evidence="9">
    <location>
        <begin position="301"/>
        <end position="323"/>
    </location>
</feature>
<dbReference type="FunFam" id="1.10.30.10:FF:000008">
    <property type="entry name" value="transcription factor SOX-7"/>
    <property type="match status" value="1"/>
</dbReference>
<dbReference type="RefSeq" id="XP_033785767.1">
    <property type="nucleotide sequence ID" value="XM_033929876.1"/>
</dbReference>
<dbReference type="InterPro" id="IPR050140">
    <property type="entry name" value="SRY-related_HMG-box_TF-like"/>
</dbReference>
<evidence type="ECO:0000259" key="10">
    <source>
        <dbReference type="PROSITE" id="PS50118"/>
    </source>
</evidence>
<dbReference type="GO" id="GO:0000978">
    <property type="term" value="F:RNA polymerase II cis-regulatory region sequence-specific DNA binding"/>
    <property type="evidence" value="ECO:0007669"/>
    <property type="project" value="TreeGrafter"/>
</dbReference>
<dbReference type="Pfam" id="PF00505">
    <property type="entry name" value="HMG_box"/>
    <property type="match status" value="1"/>
</dbReference>
<dbReference type="Gene3D" id="1.10.30.10">
    <property type="entry name" value="High mobility group box domain"/>
    <property type="match status" value="1"/>
</dbReference>
<dbReference type="GO" id="GO:0001570">
    <property type="term" value="P:vasculogenesis"/>
    <property type="evidence" value="ECO:0007669"/>
    <property type="project" value="TreeGrafter"/>
</dbReference>
<evidence type="ECO:0000256" key="3">
    <source>
        <dbReference type="ARBA" id="ARBA00023015"/>
    </source>
</evidence>
<feature type="compositionally biased region" description="Polar residues" evidence="9">
    <location>
        <begin position="302"/>
        <end position="311"/>
    </location>
</feature>
<dbReference type="PROSITE" id="PS50118">
    <property type="entry name" value="HMG_BOX_2"/>
    <property type="match status" value="1"/>
</dbReference>
<dbReference type="GO" id="GO:0005634">
    <property type="term" value="C:nucleus"/>
    <property type="evidence" value="ECO:0007669"/>
    <property type="project" value="UniProtKB-SubCell"/>
</dbReference>
<feature type="region of interest" description="Disordered" evidence="9">
    <location>
        <begin position="38"/>
        <end position="65"/>
    </location>
</feature>
<evidence type="ECO:0000256" key="4">
    <source>
        <dbReference type="ARBA" id="ARBA00023125"/>
    </source>
</evidence>
<feature type="domain" description="HMG box" evidence="10">
    <location>
        <begin position="64"/>
        <end position="132"/>
    </location>
</feature>
<dbReference type="GO" id="GO:0001525">
    <property type="term" value="P:angiogenesis"/>
    <property type="evidence" value="ECO:0007669"/>
    <property type="project" value="TreeGrafter"/>
</dbReference>
<feature type="region of interest" description="Disordered" evidence="9">
    <location>
        <begin position="1"/>
        <end position="20"/>
    </location>
</feature>
<dbReference type="GO" id="GO:0001706">
    <property type="term" value="P:endoderm formation"/>
    <property type="evidence" value="ECO:0007669"/>
    <property type="project" value="TreeGrafter"/>
</dbReference>
<dbReference type="GO" id="GO:0016055">
    <property type="term" value="P:Wnt signaling pathway"/>
    <property type="evidence" value="ECO:0007669"/>
    <property type="project" value="UniProtKB-KW"/>
</dbReference>
<dbReference type="Pfam" id="PF12067">
    <property type="entry name" value="Sox17_18_mid"/>
    <property type="match status" value="1"/>
</dbReference>
<evidence type="ECO:0000256" key="9">
    <source>
        <dbReference type="SAM" id="MobiDB-lite"/>
    </source>
</evidence>
<dbReference type="PROSITE" id="PS51516">
    <property type="entry name" value="SOX_C"/>
    <property type="match status" value="1"/>
</dbReference>